<dbReference type="Proteomes" id="UP000059680">
    <property type="component" value="Chromosome 2"/>
</dbReference>
<evidence type="ECO:0000313" key="1">
    <source>
        <dbReference type="EMBL" id="BAS79318.1"/>
    </source>
</evidence>
<proteinExistence type="predicted"/>
<feature type="non-terminal residue" evidence="1">
    <location>
        <position position="1"/>
    </location>
</feature>
<dbReference type="EMBL" id="AP014958">
    <property type="protein sequence ID" value="BAS79318.1"/>
    <property type="molecule type" value="Genomic_DNA"/>
</dbReference>
<dbReference type="InParanoid" id="A0A0P0VKQ9"/>
<gene>
    <name evidence="1" type="ordered locus">Os02g0567450</name>
    <name evidence="1" type="ORF">OSNPB_020567450</name>
</gene>
<sequence length="74" mass="8087">KLFNRSHLLPANSIVVLYQNSEKVHIIEEEVPPNTMASGAKSSALVGDWVCCKVSSFLINLTINDYSLDPLAAN</sequence>
<protein>
    <submittedName>
        <fullName evidence="1">Os02g0567450 protein</fullName>
    </submittedName>
</protein>
<reference evidence="1 2" key="3">
    <citation type="journal article" date="2013" name="Rice">
        <title>Improvement of the Oryza sativa Nipponbare reference genome using next generation sequence and optical map data.</title>
        <authorList>
            <person name="Kawahara Y."/>
            <person name="de la Bastide M."/>
            <person name="Hamilton J.P."/>
            <person name="Kanamori H."/>
            <person name="McCombie W.R."/>
            <person name="Ouyang S."/>
            <person name="Schwartz D.C."/>
            <person name="Tanaka T."/>
            <person name="Wu J."/>
            <person name="Zhou S."/>
            <person name="Childs K.L."/>
            <person name="Davidson R.M."/>
            <person name="Lin H."/>
            <person name="Quesada-Ocampo L."/>
            <person name="Vaillancourt B."/>
            <person name="Sakai H."/>
            <person name="Lee S.S."/>
            <person name="Kim J."/>
            <person name="Numa H."/>
            <person name="Itoh T."/>
            <person name="Buell C.R."/>
            <person name="Matsumoto T."/>
        </authorList>
    </citation>
    <scope>NUCLEOTIDE SEQUENCE [LARGE SCALE GENOMIC DNA]</scope>
    <source>
        <strain evidence="2">cv. Nipponbare</strain>
    </source>
</reference>
<accession>A0A0P0VKQ9</accession>
<reference evidence="1 2" key="2">
    <citation type="journal article" date="2013" name="Plant Cell Physiol.">
        <title>Rice Annotation Project Database (RAP-DB): an integrative and interactive database for rice genomics.</title>
        <authorList>
            <person name="Sakai H."/>
            <person name="Lee S.S."/>
            <person name="Tanaka T."/>
            <person name="Numa H."/>
            <person name="Kim J."/>
            <person name="Kawahara Y."/>
            <person name="Wakimoto H."/>
            <person name="Yang C.C."/>
            <person name="Iwamoto M."/>
            <person name="Abe T."/>
            <person name="Yamada Y."/>
            <person name="Muto A."/>
            <person name="Inokuchi H."/>
            <person name="Ikemura T."/>
            <person name="Matsumoto T."/>
            <person name="Sasaki T."/>
            <person name="Itoh T."/>
        </authorList>
    </citation>
    <scope>NUCLEOTIDE SEQUENCE [LARGE SCALE GENOMIC DNA]</scope>
    <source>
        <strain evidence="2">cv. Nipponbare</strain>
    </source>
</reference>
<dbReference type="AlphaFoldDB" id="A0A0P0VKQ9"/>
<keyword evidence="2" id="KW-1185">Reference proteome</keyword>
<organism evidence="1 2">
    <name type="scientific">Oryza sativa subsp. japonica</name>
    <name type="common">Rice</name>
    <dbReference type="NCBI Taxonomy" id="39947"/>
    <lineage>
        <taxon>Eukaryota</taxon>
        <taxon>Viridiplantae</taxon>
        <taxon>Streptophyta</taxon>
        <taxon>Embryophyta</taxon>
        <taxon>Tracheophyta</taxon>
        <taxon>Spermatophyta</taxon>
        <taxon>Magnoliopsida</taxon>
        <taxon>Liliopsida</taxon>
        <taxon>Poales</taxon>
        <taxon>Poaceae</taxon>
        <taxon>BOP clade</taxon>
        <taxon>Oryzoideae</taxon>
        <taxon>Oryzeae</taxon>
        <taxon>Oryzinae</taxon>
        <taxon>Oryza</taxon>
        <taxon>Oryza sativa</taxon>
    </lineage>
</organism>
<dbReference type="Gramene" id="Os02t0567450-00">
    <property type="protein sequence ID" value="Os02t0567450-00"/>
    <property type="gene ID" value="Os02g0567450"/>
</dbReference>
<evidence type="ECO:0000313" key="2">
    <source>
        <dbReference type="Proteomes" id="UP000059680"/>
    </source>
</evidence>
<name>A0A0P0VKQ9_ORYSJ</name>
<reference evidence="2" key="1">
    <citation type="journal article" date="2005" name="Nature">
        <title>The map-based sequence of the rice genome.</title>
        <authorList>
            <consortium name="International rice genome sequencing project (IRGSP)"/>
            <person name="Matsumoto T."/>
            <person name="Wu J."/>
            <person name="Kanamori H."/>
            <person name="Katayose Y."/>
            <person name="Fujisawa M."/>
            <person name="Namiki N."/>
            <person name="Mizuno H."/>
            <person name="Yamamoto K."/>
            <person name="Antonio B.A."/>
            <person name="Baba T."/>
            <person name="Sakata K."/>
            <person name="Nagamura Y."/>
            <person name="Aoki H."/>
            <person name="Arikawa K."/>
            <person name="Arita K."/>
            <person name="Bito T."/>
            <person name="Chiden Y."/>
            <person name="Fujitsuka N."/>
            <person name="Fukunaka R."/>
            <person name="Hamada M."/>
            <person name="Harada C."/>
            <person name="Hayashi A."/>
            <person name="Hijishita S."/>
            <person name="Honda M."/>
            <person name="Hosokawa S."/>
            <person name="Ichikawa Y."/>
            <person name="Idonuma A."/>
            <person name="Iijima M."/>
            <person name="Ikeda M."/>
            <person name="Ikeno M."/>
            <person name="Ito K."/>
            <person name="Ito S."/>
            <person name="Ito T."/>
            <person name="Ito Y."/>
            <person name="Ito Y."/>
            <person name="Iwabuchi A."/>
            <person name="Kamiya K."/>
            <person name="Karasawa W."/>
            <person name="Kurita K."/>
            <person name="Katagiri S."/>
            <person name="Kikuta A."/>
            <person name="Kobayashi H."/>
            <person name="Kobayashi N."/>
            <person name="Machita K."/>
            <person name="Maehara T."/>
            <person name="Masukawa M."/>
            <person name="Mizubayashi T."/>
            <person name="Mukai Y."/>
            <person name="Nagasaki H."/>
            <person name="Nagata Y."/>
            <person name="Naito S."/>
            <person name="Nakashima M."/>
            <person name="Nakama Y."/>
            <person name="Nakamichi Y."/>
            <person name="Nakamura M."/>
            <person name="Meguro A."/>
            <person name="Negishi M."/>
            <person name="Ohta I."/>
            <person name="Ohta T."/>
            <person name="Okamoto M."/>
            <person name="Ono N."/>
            <person name="Saji S."/>
            <person name="Sakaguchi M."/>
            <person name="Sakai K."/>
            <person name="Shibata M."/>
            <person name="Shimokawa T."/>
            <person name="Song J."/>
            <person name="Takazaki Y."/>
            <person name="Terasawa K."/>
            <person name="Tsugane M."/>
            <person name="Tsuji K."/>
            <person name="Ueda S."/>
            <person name="Waki K."/>
            <person name="Yamagata H."/>
            <person name="Yamamoto M."/>
            <person name="Yamamoto S."/>
            <person name="Yamane H."/>
            <person name="Yoshiki S."/>
            <person name="Yoshihara R."/>
            <person name="Yukawa K."/>
            <person name="Zhong H."/>
            <person name="Yano M."/>
            <person name="Yuan Q."/>
            <person name="Ouyang S."/>
            <person name="Liu J."/>
            <person name="Jones K.M."/>
            <person name="Gansberger K."/>
            <person name="Moffat K."/>
            <person name="Hill J."/>
            <person name="Bera J."/>
            <person name="Fadrosh D."/>
            <person name="Jin S."/>
            <person name="Johri S."/>
            <person name="Kim M."/>
            <person name="Overton L."/>
            <person name="Reardon M."/>
            <person name="Tsitrin T."/>
            <person name="Vuong H."/>
            <person name="Weaver B."/>
            <person name="Ciecko A."/>
            <person name="Tallon L."/>
            <person name="Jackson J."/>
            <person name="Pai G."/>
            <person name="Aken S.V."/>
            <person name="Utterback T."/>
            <person name="Reidmuller S."/>
            <person name="Feldblyum T."/>
            <person name="Hsiao J."/>
            <person name="Zismann V."/>
            <person name="Iobst S."/>
            <person name="de Vazeille A.R."/>
            <person name="Buell C.R."/>
            <person name="Ying K."/>
            <person name="Li Y."/>
            <person name="Lu T."/>
            <person name="Huang Y."/>
            <person name="Zhao Q."/>
            <person name="Feng Q."/>
            <person name="Zhang L."/>
            <person name="Zhu J."/>
            <person name="Weng Q."/>
            <person name="Mu J."/>
            <person name="Lu Y."/>
            <person name="Fan D."/>
            <person name="Liu Y."/>
            <person name="Guan J."/>
            <person name="Zhang Y."/>
            <person name="Yu S."/>
            <person name="Liu X."/>
            <person name="Zhang Y."/>
            <person name="Hong G."/>
            <person name="Han B."/>
            <person name="Choisne N."/>
            <person name="Demange N."/>
            <person name="Orjeda G."/>
            <person name="Samain S."/>
            <person name="Cattolico L."/>
            <person name="Pelletier E."/>
            <person name="Couloux A."/>
            <person name="Segurens B."/>
            <person name="Wincker P."/>
            <person name="D'Hont A."/>
            <person name="Scarpelli C."/>
            <person name="Weissenbach J."/>
            <person name="Salanoubat M."/>
            <person name="Quetier F."/>
            <person name="Yu Y."/>
            <person name="Kim H.R."/>
            <person name="Rambo T."/>
            <person name="Currie J."/>
            <person name="Collura K."/>
            <person name="Luo M."/>
            <person name="Yang T."/>
            <person name="Ammiraju J.S.S."/>
            <person name="Engler F."/>
            <person name="Soderlund C."/>
            <person name="Wing R.A."/>
            <person name="Palmer L.E."/>
            <person name="de la Bastide M."/>
            <person name="Spiegel L."/>
            <person name="Nascimento L."/>
            <person name="Zutavern T."/>
            <person name="O'Shaughnessy A."/>
            <person name="Dike S."/>
            <person name="Dedhia N."/>
            <person name="Preston R."/>
            <person name="Balija V."/>
            <person name="McCombie W.R."/>
            <person name="Chow T."/>
            <person name="Chen H."/>
            <person name="Chung M."/>
            <person name="Chen C."/>
            <person name="Shaw J."/>
            <person name="Wu H."/>
            <person name="Hsiao K."/>
            <person name="Chao Y."/>
            <person name="Chu M."/>
            <person name="Cheng C."/>
            <person name="Hour A."/>
            <person name="Lee P."/>
            <person name="Lin S."/>
            <person name="Lin Y."/>
            <person name="Liou J."/>
            <person name="Liu S."/>
            <person name="Hsing Y."/>
            <person name="Raghuvanshi S."/>
            <person name="Mohanty A."/>
            <person name="Bharti A.K."/>
            <person name="Gaur A."/>
            <person name="Gupta V."/>
            <person name="Kumar D."/>
            <person name="Ravi V."/>
            <person name="Vij S."/>
            <person name="Kapur A."/>
            <person name="Khurana P."/>
            <person name="Khurana P."/>
            <person name="Khurana J.P."/>
            <person name="Tyagi A.K."/>
            <person name="Gaikwad K."/>
            <person name="Singh A."/>
            <person name="Dalal V."/>
            <person name="Srivastava S."/>
            <person name="Dixit A."/>
            <person name="Pal A.K."/>
            <person name="Ghazi I.A."/>
            <person name="Yadav M."/>
            <person name="Pandit A."/>
            <person name="Bhargava A."/>
            <person name="Sureshbabu K."/>
            <person name="Batra K."/>
            <person name="Sharma T.R."/>
            <person name="Mohapatra T."/>
            <person name="Singh N.K."/>
            <person name="Messing J."/>
            <person name="Nelson A.B."/>
            <person name="Fuks G."/>
            <person name="Kavchok S."/>
            <person name="Keizer G."/>
            <person name="Linton E."/>
            <person name="Llaca V."/>
            <person name="Song R."/>
            <person name="Tanyolac B."/>
            <person name="Young S."/>
            <person name="Ho-Il K."/>
            <person name="Hahn J.H."/>
            <person name="Sangsakoo G."/>
            <person name="Vanavichit A."/>
            <person name="de Mattos Luiz.A.T."/>
            <person name="Zimmer P.D."/>
            <person name="Malone G."/>
            <person name="Dellagostin O."/>
            <person name="de Oliveira A.C."/>
            <person name="Bevan M."/>
            <person name="Bancroft I."/>
            <person name="Minx P."/>
            <person name="Cordum H."/>
            <person name="Wilson R."/>
            <person name="Cheng Z."/>
            <person name="Jin W."/>
            <person name="Jiang J."/>
            <person name="Leong S.A."/>
            <person name="Iwama H."/>
            <person name="Gojobori T."/>
            <person name="Itoh T."/>
            <person name="Niimura Y."/>
            <person name="Fujii Y."/>
            <person name="Habara T."/>
            <person name="Sakai H."/>
            <person name="Sato Y."/>
            <person name="Wilson G."/>
            <person name="Kumar K."/>
            <person name="McCouch S."/>
            <person name="Juretic N."/>
            <person name="Hoen D."/>
            <person name="Wright S."/>
            <person name="Bruskiewich R."/>
            <person name="Bureau T."/>
            <person name="Miyao A."/>
            <person name="Hirochika H."/>
            <person name="Nishikawa T."/>
            <person name="Kadowaki K."/>
            <person name="Sugiura M."/>
            <person name="Burr B."/>
            <person name="Sasaki T."/>
        </authorList>
    </citation>
    <scope>NUCLEOTIDE SEQUENCE [LARGE SCALE GENOMIC DNA]</scope>
    <source>
        <strain evidence="2">cv. Nipponbare</strain>
    </source>
</reference>
<dbReference type="PaxDb" id="39947-A0A0P0VKQ9"/>